<evidence type="ECO:0000313" key="1">
    <source>
        <dbReference type="EMBL" id="OCT78332.1"/>
    </source>
</evidence>
<dbReference type="AlphaFoldDB" id="A0A974HHJ8"/>
<dbReference type="EMBL" id="CM004475">
    <property type="protein sequence ID" value="OCT78332.1"/>
    <property type="molecule type" value="Genomic_DNA"/>
</dbReference>
<sequence>MNLLATTSVTLQYTWSTHTPFSSQRHLEATSIPEPLQSLQPHVALNTSQTASDAHRHPWQKSDYTLYLLQSPLSSDYCHGK</sequence>
<organism evidence="1 2">
    <name type="scientific">Xenopus laevis</name>
    <name type="common">African clawed frog</name>
    <dbReference type="NCBI Taxonomy" id="8355"/>
    <lineage>
        <taxon>Eukaryota</taxon>
        <taxon>Metazoa</taxon>
        <taxon>Chordata</taxon>
        <taxon>Craniata</taxon>
        <taxon>Vertebrata</taxon>
        <taxon>Euteleostomi</taxon>
        <taxon>Amphibia</taxon>
        <taxon>Batrachia</taxon>
        <taxon>Anura</taxon>
        <taxon>Pipoidea</taxon>
        <taxon>Pipidae</taxon>
        <taxon>Xenopodinae</taxon>
        <taxon>Xenopus</taxon>
        <taxon>Xenopus</taxon>
    </lineage>
</organism>
<dbReference type="Proteomes" id="UP000694892">
    <property type="component" value="Chromosome 5S"/>
</dbReference>
<evidence type="ECO:0000313" key="2">
    <source>
        <dbReference type="Proteomes" id="UP000694892"/>
    </source>
</evidence>
<protein>
    <submittedName>
        <fullName evidence="1">Uncharacterized protein</fullName>
    </submittedName>
</protein>
<proteinExistence type="predicted"/>
<gene>
    <name evidence="1" type="ORF">XELAEV_18029441mg</name>
</gene>
<accession>A0A974HHJ8</accession>
<name>A0A974HHJ8_XENLA</name>
<reference evidence="2" key="1">
    <citation type="journal article" date="2016" name="Nature">
        <title>Genome evolution in the allotetraploid frog Xenopus laevis.</title>
        <authorList>
            <person name="Session A.M."/>
            <person name="Uno Y."/>
            <person name="Kwon T."/>
            <person name="Chapman J.A."/>
            <person name="Toyoda A."/>
            <person name="Takahashi S."/>
            <person name="Fukui A."/>
            <person name="Hikosaka A."/>
            <person name="Suzuki A."/>
            <person name="Kondo M."/>
            <person name="van Heeringen S.J."/>
            <person name="Quigley I."/>
            <person name="Heinz S."/>
            <person name="Ogino H."/>
            <person name="Ochi H."/>
            <person name="Hellsten U."/>
            <person name="Lyons J.B."/>
            <person name="Simakov O."/>
            <person name="Putnam N."/>
            <person name="Stites J."/>
            <person name="Kuroki Y."/>
            <person name="Tanaka T."/>
            <person name="Michiue T."/>
            <person name="Watanabe M."/>
            <person name="Bogdanovic O."/>
            <person name="Lister R."/>
            <person name="Georgiou G."/>
            <person name="Paranjpe S.S."/>
            <person name="van Kruijsbergen I."/>
            <person name="Shu S."/>
            <person name="Carlson J."/>
            <person name="Kinoshita T."/>
            <person name="Ohta Y."/>
            <person name="Mawaribuchi S."/>
            <person name="Jenkins J."/>
            <person name="Grimwood J."/>
            <person name="Schmutz J."/>
            <person name="Mitros T."/>
            <person name="Mozaffari S.V."/>
            <person name="Suzuki Y."/>
            <person name="Haramoto Y."/>
            <person name="Yamamoto T.S."/>
            <person name="Takagi C."/>
            <person name="Heald R."/>
            <person name="Miller K."/>
            <person name="Haudenschild C."/>
            <person name="Kitzman J."/>
            <person name="Nakayama T."/>
            <person name="Izutsu Y."/>
            <person name="Robert J."/>
            <person name="Fortriede J."/>
            <person name="Burns K."/>
            <person name="Lotay V."/>
            <person name="Karimi K."/>
            <person name="Yasuoka Y."/>
            <person name="Dichmann D.S."/>
            <person name="Flajnik M.F."/>
            <person name="Houston D.W."/>
            <person name="Shendure J."/>
            <person name="DuPasquier L."/>
            <person name="Vize P.D."/>
            <person name="Zorn A.M."/>
            <person name="Ito M."/>
            <person name="Marcotte E.M."/>
            <person name="Wallingford J.B."/>
            <person name="Ito Y."/>
            <person name="Asashima M."/>
            <person name="Ueno N."/>
            <person name="Matsuda Y."/>
            <person name="Veenstra G.J."/>
            <person name="Fujiyama A."/>
            <person name="Harland R.M."/>
            <person name="Taira M."/>
            <person name="Rokhsar D.S."/>
        </authorList>
    </citation>
    <scope>NUCLEOTIDE SEQUENCE [LARGE SCALE GENOMIC DNA]</scope>
    <source>
        <strain evidence="2">J</strain>
    </source>
</reference>